<gene>
    <name evidence="6" type="ORF">NCTC7807_04089</name>
</gene>
<dbReference type="SUPFAM" id="SSF53474">
    <property type="entry name" value="alpha/beta-Hydrolases"/>
    <property type="match status" value="1"/>
</dbReference>
<organism evidence="6 7">
    <name type="scientific">Streptomyces griseus</name>
    <dbReference type="NCBI Taxonomy" id="1911"/>
    <lineage>
        <taxon>Bacteria</taxon>
        <taxon>Bacillati</taxon>
        <taxon>Actinomycetota</taxon>
        <taxon>Actinomycetes</taxon>
        <taxon>Kitasatosporales</taxon>
        <taxon>Streptomycetaceae</taxon>
        <taxon>Streptomyces</taxon>
    </lineage>
</organism>
<dbReference type="GO" id="GO:0016042">
    <property type="term" value="P:lipid catabolic process"/>
    <property type="evidence" value="ECO:0007669"/>
    <property type="project" value="UniProtKB-KW"/>
</dbReference>
<evidence type="ECO:0000256" key="5">
    <source>
        <dbReference type="SAM" id="SignalP"/>
    </source>
</evidence>
<dbReference type="PANTHER" id="PTHR10272">
    <property type="entry name" value="PLATELET-ACTIVATING FACTOR ACETYLHYDROLASE"/>
    <property type="match status" value="1"/>
</dbReference>
<dbReference type="PANTHER" id="PTHR10272:SF0">
    <property type="entry name" value="PLATELET-ACTIVATING FACTOR ACETYLHYDROLASE"/>
    <property type="match status" value="1"/>
</dbReference>
<feature type="compositionally biased region" description="Low complexity" evidence="4">
    <location>
        <begin position="341"/>
        <end position="357"/>
    </location>
</feature>
<dbReference type="GO" id="GO:0003847">
    <property type="term" value="F:1-alkyl-2-acetylglycerophosphocholine esterase activity"/>
    <property type="evidence" value="ECO:0007669"/>
    <property type="project" value="TreeGrafter"/>
</dbReference>
<evidence type="ECO:0000256" key="4">
    <source>
        <dbReference type="SAM" id="MobiDB-lite"/>
    </source>
</evidence>
<keyword evidence="1" id="KW-0378">Hydrolase</keyword>
<feature type="region of interest" description="Disordered" evidence="4">
    <location>
        <begin position="341"/>
        <end position="446"/>
    </location>
</feature>
<dbReference type="EMBL" id="UHID01000007">
    <property type="protein sequence ID" value="SUP60025.1"/>
    <property type="molecule type" value="Genomic_DNA"/>
</dbReference>
<proteinExistence type="predicted"/>
<feature type="compositionally biased region" description="Basic residues" evidence="4">
    <location>
        <begin position="358"/>
        <end position="384"/>
    </location>
</feature>
<dbReference type="AlphaFoldDB" id="A0A380P4K0"/>
<sequence length="446" mass="47940">MGMRRCVNSGLAFGLGLSLVVPAGAAASDAPSAPPPAYTGVRFALPEATGGRPVGSAELHLVDRERQDPWVADRARELMVSLWYPARRTRGCPRQPYMPAGVARSVDESGSFGLAGPGKVDWAGIRTEAARGAPADDRRRRPVVLHSPGLEVSRTLGTSTAIELASRGYVVVTVDHTYETPAVQFPGGRVEFQEPMSGTEDLKKVVETRVRDIRFVLDQLALVRRGPGPDARRGLPKGLDKALDLERVGMYGHSGGGATAAETMRVDRRIDAGVNMDGTLQYDDSDFLPVAREGLDRPFMLMGKAGQTHLDKASWRSFWDHSTGWKRDLSLVGGQSLQLHGRPVVRTGPGRAPGPTRRAPRAVRRHGGPRTQHRRPARLPRRLLRPAPAKAPPGPAGRPLVRPPGRAVRRLITHGTEGPRTREASGARCSPGKGGSPTAAAAIAFR</sequence>
<evidence type="ECO:0000313" key="6">
    <source>
        <dbReference type="EMBL" id="SUP60025.1"/>
    </source>
</evidence>
<dbReference type="Proteomes" id="UP000254150">
    <property type="component" value="Unassembled WGS sequence"/>
</dbReference>
<evidence type="ECO:0000256" key="1">
    <source>
        <dbReference type="ARBA" id="ARBA00022801"/>
    </source>
</evidence>
<protein>
    <submittedName>
        <fullName evidence="6">Lipase</fullName>
    </submittedName>
</protein>
<name>A0A380P4K0_STRGR</name>
<accession>A0A380P4K0</accession>
<reference evidence="6 7" key="1">
    <citation type="submission" date="2018-06" db="EMBL/GenBank/DDBJ databases">
        <authorList>
            <consortium name="Pathogen Informatics"/>
            <person name="Doyle S."/>
        </authorList>
    </citation>
    <scope>NUCLEOTIDE SEQUENCE [LARGE SCALE GENOMIC DNA]</scope>
    <source>
        <strain evidence="6 7">NCTC7807</strain>
    </source>
</reference>
<keyword evidence="5" id="KW-0732">Signal</keyword>
<keyword evidence="2" id="KW-0442">Lipid degradation</keyword>
<dbReference type="InterPro" id="IPR029058">
    <property type="entry name" value="AB_hydrolase_fold"/>
</dbReference>
<evidence type="ECO:0000256" key="3">
    <source>
        <dbReference type="ARBA" id="ARBA00023098"/>
    </source>
</evidence>
<keyword evidence="3" id="KW-0443">Lipid metabolism</keyword>
<dbReference type="Pfam" id="PF03403">
    <property type="entry name" value="PAF-AH_p_II"/>
    <property type="match status" value="1"/>
</dbReference>
<dbReference type="Gene3D" id="3.40.50.1820">
    <property type="entry name" value="alpha/beta hydrolase"/>
    <property type="match status" value="1"/>
</dbReference>
<feature type="chain" id="PRO_5016616082" evidence="5">
    <location>
        <begin position="26"/>
        <end position="446"/>
    </location>
</feature>
<evidence type="ECO:0000256" key="2">
    <source>
        <dbReference type="ARBA" id="ARBA00022963"/>
    </source>
</evidence>
<evidence type="ECO:0000313" key="7">
    <source>
        <dbReference type="Proteomes" id="UP000254150"/>
    </source>
</evidence>
<feature type="signal peptide" evidence="5">
    <location>
        <begin position="1"/>
        <end position="25"/>
    </location>
</feature>